<evidence type="ECO:0000313" key="1">
    <source>
        <dbReference type="EMBL" id="MBA0816208.1"/>
    </source>
</evidence>
<reference evidence="1 2" key="1">
    <citation type="journal article" date="2019" name="Genome Biol. Evol.">
        <title>Insights into the evolution of the New World diploid cottons (Gossypium, subgenus Houzingenia) based on genome sequencing.</title>
        <authorList>
            <person name="Grover C.E."/>
            <person name="Arick M.A. 2nd"/>
            <person name="Thrash A."/>
            <person name="Conover J.L."/>
            <person name="Sanders W.S."/>
            <person name="Peterson D.G."/>
            <person name="Frelichowski J.E."/>
            <person name="Scheffler J.A."/>
            <person name="Scheffler B.E."/>
            <person name="Wendel J.F."/>
        </authorList>
    </citation>
    <scope>NUCLEOTIDE SEQUENCE [LARGE SCALE GENOMIC DNA]</scope>
    <source>
        <strain evidence="1">0</strain>
        <tissue evidence="1">Leaf</tissue>
    </source>
</reference>
<dbReference type="AlphaFoldDB" id="A0A7J9I2V3"/>
<dbReference type="EMBL" id="JABFAD010000013">
    <property type="protein sequence ID" value="MBA0816208.1"/>
    <property type="molecule type" value="Genomic_DNA"/>
</dbReference>
<gene>
    <name evidence="1" type="ORF">Gohar_000898</name>
</gene>
<accession>A0A7J9I2V3</accession>
<proteinExistence type="predicted"/>
<protein>
    <submittedName>
        <fullName evidence="1">Uncharacterized protein</fullName>
    </submittedName>
</protein>
<sequence>MEIRVNMMTRIVAKRKQCSSWKYNYGPLIKKKFDDSKKEDADWKMIWNGENGISCPHACCTIWHFEQGLDDIGTTIRTHI</sequence>
<keyword evidence="2" id="KW-1185">Reference proteome</keyword>
<name>A0A7J9I2V3_9ROSI</name>
<dbReference type="Proteomes" id="UP000593560">
    <property type="component" value="Unassembled WGS sequence"/>
</dbReference>
<organism evidence="1 2">
    <name type="scientific">Gossypium harknessii</name>
    <dbReference type="NCBI Taxonomy" id="34285"/>
    <lineage>
        <taxon>Eukaryota</taxon>
        <taxon>Viridiplantae</taxon>
        <taxon>Streptophyta</taxon>
        <taxon>Embryophyta</taxon>
        <taxon>Tracheophyta</taxon>
        <taxon>Spermatophyta</taxon>
        <taxon>Magnoliopsida</taxon>
        <taxon>eudicotyledons</taxon>
        <taxon>Gunneridae</taxon>
        <taxon>Pentapetalae</taxon>
        <taxon>rosids</taxon>
        <taxon>malvids</taxon>
        <taxon>Malvales</taxon>
        <taxon>Malvaceae</taxon>
        <taxon>Malvoideae</taxon>
        <taxon>Gossypium</taxon>
    </lineage>
</organism>
<comment type="caution">
    <text evidence="1">The sequence shown here is derived from an EMBL/GenBank/DDBJ whole genome shotgun (WGS) entry which is preliminary data.</text>
</comment>
<evidence type="ECO:0000313" key="2">
    <source>
        <dbReference type="Proteomes" id="UP000593560"/>
    </source>
</evidence>
<dbReference type="OrthoDB" id="985237at2759"/>